<dbReference type="InterPro" id="IPR011004">
    <property type="entry name" value="Trimer_LpxA-like_sf"/>
</dbReference>
<keyword evidence="4" id="KW-1185">Reference proteome</keyword>
<dbReference type="PANTHER" id="PTHR23416">
    <property type="entry name" value="SIALIC ACID SYNTHASE-RELATED"/>
    <property type="match status" value="1"/>
</dbReference>
<dbReference type="PANTHER" id="PTHR23416:SF23">
    <property type="entry name" value="ACETYLTRANSFERASE C18B11.09C-RELATED"/>
    <property type="match status" value="1"/>
</dbReference>
<dbReference type="GO" id="GO:0008374">
    <property type="term" value="F:O-acyltransferase activity"/>
    <property type="evidence" value="ECO:0007669"/>
    <property type="project" value="TreeGrafter"/>
</dbReference>
<accession>A0A7H1DVM3</accession>
<comment type="similarity">
    <text evidence="1">Belongs to the transferase hexapeptide repeat family.</text>
</comment>
<evidence type="ECO:0000313" key="3">
    <source>
        <dbReference type="EMBL" id="QNS41031.1"/>
    </source>
</evidence>
<dbReference type="RefSeq" id="WP_188320945.1">
    <property type="nucleotide sequence ID" value="NZ_CP060203.1"/>
</dbReference>
<proteinExistence type="inferred from homology"/>
<dbReference type="AlphaFoldDB" id="A0A7H1DVM3"/>
<dbReference type="Pfam" id="PF14602">
    <property type="entry name" value="Hexapep_2"/>
    <property type="match status" value="1"/>
</dbReference>
<organism evidence="3 4">
    <name type="scientific">Chryseobacterium manosquense</name>
    <dbReference type="NCBI Taxonomy" id="2754694"/>
    <lineage>
        <taxon>Bacteria</taxon>
        <taxon>Pseudomonadati</taxon>
        <taxon>Bacteroidota</taxon>
        <taxon>Flavobacteriia</taxon>
        <taxon>Flavobacteriales</taxon>
        <taxon>Weeksellaceae</taxon>
        <taxon>Chryseobacterium group</taxon>
        <taxon>Chryseobacterium</taxon>
    </lineage>
</organism>
<dbReference type="KEGG" id="cmaq:H0S70_11850"/>
<dbReference type="Gene3D" id="2.160.10.10">
    <property type="entry name" value="Hexapeptide repeat proteins"/>
    <property type="match status" value="1"/>
</dbReference>
<gene>
    <name evidence="3" type="ORF">H0S70_11850</name>
</gene>
<keyword evidence="2 3" id="KW-0808">Transferase</keyword>
<dbReference type="GO" id="GO:0005829">
    <property type="term" value="C:cytosol"/>
    <property type="evidence" value="ECO:0007669"/>
    <property type="project" value="TreeGrafter"/>
</dbReference>
<evidence type="ECO:0000256" key="1">
    <source>
        <dbReference type="ARBA" id="ARBA00007274"/>
    </source>
</evidence>
<reference evidence="3 4" key="1">
    <citation type="submission" date="2020-07" db="EMBL/GenBank/DDBJ databases">
        <title>Complete genome and description of Chryseobacterium manosquense strain Marseille-Q2069 sp. nov.</title>
        <authorList>
            <person name="Boxberger M."/>
        </authorList>
    </citation>
    <scope>NUCLEOTIDE SEQUENCE [LARGE SCALE GENOMIC DNA]</scope>
    <source>
        <strain evidence="3 4">Marseille-Q2069</strain>
    </source>
</reference>
<dbReference type="Pfam" id="PF00132">
    <property type="entry name" value="Hexapep"/>
    <property type="match status" value="1"/>
</dbReference>
<evidence type="ECO:0000256" key="2">
    <source>
        <dbReference type="ARBA" id="ARBA00022679"/>
    </source>
</evidence>
<dbReference type="InterPro" id="IPR051159">
    <property type="entry name" value="Hexapeptide_acetyltransf"/>
</dbReference>
<dbReference type="EMBL" id="CP060203">
    <property type="protein sequence ID" value="QNS41031.1"/>
    <property type="molecule type" value="Genomic_DNA"/>
</dbReference>
<sequence>MLKKILKLALRNSDYSLSFIVLDFLFRKILKRNSGVKWPVHFTTTIHNPEKLRVGKNTYPGDSPGIYINAQMGISIGDNTNIGPNVVMVSANHDPILNSNFLPSEPIYIGADCWIGGNACILPGVRLGDRTIVGAGSVVTKSFPKGNCIIAGNPAKIIRIL</sequence>
<evidence type="ECO:0000313" key="4">
    <source>
        <dbReference type="Proteomes" id="UP000516438"/>
    </source>
</evidence>
<name>A0A7H1DVM3_9FLAO</name>
<dbReference type="Proteomes" id="UP000516438">
    <property type="component" value="Chromosome"/>
</dbReference>
<dbReference type="SUPFAM" id="SSF51161">
    <property type="entry name" value="Trimeric LpxA-like enzymes"/>
    <property type="match status" value="1"/>
</dbReference>
<protein>
    <submittedName>
        <fullName evidence="3">Acyltransferase</fullName>
    </submittedName>
</protein>
<keyword evidence="3" id="KW-0012">Acyltransferase</keyword>
<dbReference type="InterPro" id="IPR001451">
    <property type="entry name" value="Hexapep"/>
</dbReference>